<reference evidence="1" key="1">
    <citation type="submission" date="2017-04" db="EMBL/GenBank/DDBJ databases">
        <title>Unexpected and diverse lifestyles within the genus Limnohabitans.</title>
        <authorList>
            <person name="Kasalicky V."/>
            <person name="Mehrshad M."/>
            <person name="Andrei S.-A."/>
            <person name="Salcher M."/>
            <person name="Kratochvilova H."/>
            <person name="Simek K."/>
            <person name="Ghai R."/>
        </authorList>
    </citation>
    <scope>NUCLEOTIDE SEQUENCE [LARGE SCALE GENOMIC DNA]</scope>
    <source>
        <strain evidence="1">II-D5</strain>
    </source>
</reference>
<name>A0A2T7UG61_9BURK</name>
<evidence type="ECO:0000313" key="2">
    <source>
        <dbReference type="Proteomes" id="UP000037507"/>
    </source>
</evidence>
<dbReference type="Proteomes" id="UP000037507">
    <property type="component" value="Unassembled WGS sequence"/>
</dbReference>
<dbReference type="STRING" id="1293045.H663_00540"/>
<dbReference type="EMBL" id="LFYT02000005">
    <property type="protein sequence ID" value="PVE43654.1"/>
    <property type="molecule type" value="Genomic_DNA"/>
</dbReference>
<accession>A0A2T7UG61</accession>
<evidence type="ECO:0000313" key="1">
    <source>
        <dbReference type="EMBL" id="PVE43654.1"/>
    </source>
</evidence>
<dbReference type="AlphaFoldDB" id="A0A2T7UG61"/>
<protein>
    <submittedName>
        <fullName evidence="1">Uncharacterized protein</fullName>
    </submittedName>
</protein>
<gene>
    <name evidence="1" type="ORF">H663_006595</name>
</gene>
<organism evidence="1 2">
    <name type="scientific">Limnohabitans planktonicus II-D5</name>
    <dbReference type="NCBI Taxonomy" id="1293045"/>
    <lineage>
        <taxon>Bacteria</taxon>
        <taxon>Pseudomonadati</taxon>
        <taxon>Pseudomonadota</taxon>
        <taxon>Betaproteobacteria</taxon>
        <taxon>Burkholderiales</taxon>
        <taxon>Comamonadaceae</taxon>
        <taxon>Limnohabitans</taxon>
    </lineage>
</organism>
<comment type="caution">
    <text evidence="1">The sequence shown here is derived from an EMBL/GenBank/DDBJ whole genome shotgun (WGS) entry which is preliminary data.</text>
</comment>
<proteinExistence type="predicted"/>
<keyword evidence="2" id="KW-1185">Reference proteome</keyword>
<sequence>MALTRPVMALSRPVMALSRPVIASEAWQSSCCGPFGVLACLKRLCWIAASQAPRDDGMLGTASLHVMAQPLHIMALTCPVIASEAWQSSRCGPFGVLACLKRLCWIAASQAPRDDGMLGTAPLHVMAQPLHIMALTCPVIASEAWQSSCCGPFGVLACLKRLCWIAASQAPRDDGMLGTAPLHVMALPLHVMALTCPVIASEA</sequence>